<dbReference type="OrthoDB" id="3254893at2"/>
<name>A0A0C2RU05_9BACL</name>
<feature type="domain" description="HTH marR-type" evidence="2">
    <location>
        <begin position="3"/>
        <end position="138"/>
    </location>
</feature>
<gene>
    <name evidence="3" type="ORF">KP78_27780</name>
</gene>
<dbReference type="PRINTS" id="PR00598">
    <property type="entry name" value="HTHMARR"/>
</dbReference>
<keyword evidence="1" id="KW-0238">DNA-binding</keyword>
<dbReference type="SUPFAM" id="SSF46785">
    <property type="entry name" value="Winged helix' DNA-binding domain"/>
    <property type="match status" value="1"/>
</dbReference>
<dbReference type="InterPro" id="IPR036388">
    <property type="entry name" value="WH-like_DNA-bd_sf"/>
</dbReference>
<evidence type="ECO:0000313" key="4">
    <source>
        <dbReference type="Proteomes" id="UP000031938"/>
    </source>
</evidence>
<proteinExistence type="predicted"/>
<dbReference type="STRING" id="889306.KP78_27780"/>
<sequence>MERTELITHFAETFRHLTKDVRTDLTVLFEGLIPFNEFLVLQVVAERKRLKVSEIADELNVTKSFITLVSEKLINKKLITRERVEKDRRIVMLVITREGNSLVEEMNEMKTTYFLKRLEGISNDEIIQINDLFKKIILNNSSSSSE</sequence>
<dbReference type="Pfam" id="PF01047">
    <property type="entry name" value="MarR"/>
    <property type="match status" value="1"/>
</dbReference>
<dbReference type="InterPro" id="IPR000835">
    <property type="entry name" value="HTH_MarR-typ"/>
</dbReference>
<organism evidence="3 4">
    <name type="scientific">Jeotgalibacillus soli</name>
    <dbReference type="NCBI Taxonomy" id="889306"/>
    <lineage>
        <taxon>Bacteria</taxon>
        <taxon>Bacillati</taxon>
        <taxon>Bacillota</taxon>
        <taxon>Bacilli</taxon>
        <taxon>Bacillales</taxon>
        <taxon>Caryophanaceae</taxon>
        <taxon>Jeotgalibacillus</taxon>
    </lineage>
</organism>
<dbReference type="PANTHER" id="PTHR33164">
    <property type="entry name" value="TRANSCRIPTIONAL REGULATOR, MARR FAMILY"/>
    <property type="match status" value="1"/>
</dbReference>
<dbReference type="Proteomes" id="UP000031938">
    <property type="component" value="Unassembled WGS sequence"/>
</dbReference>
<accession>A0A0C2RU05</accession>
<reference evidence="3 4" key="1">
    <citation type="submission" date="2015-01" db="EMBL/GenBank/DDBJ databases">
        <title>Genome sequencing of Jeotgalibacillus soli.</title>
        <authorList>
            <person name="Goh K.M."/>
            <person name="Chan K.-G."/>
            <person name="Yaakop A.S."/>
            <person name="Ee R."/>
            <person name="Gan H.M."/>
            <person name="Chan C.S."/>
        </authorList>
    </citation>
    <scope>NUCLEOTIDE SEQUENCE [LARGE SCALE GENOMIC DNA]</scope>
    <source>
        <strain evidence="3 4">P9</strain>
    </source>
</reference>
<dbReference type="AlphaFoldDB" id="A0A0C2RU05"/>
<dbReference type="PANTHER" id="PTHR33164:SF67">
    <property type="entry name" value="TRANSCRIPTIONAL REGULATOR, MARR FAMILY"/>
    <property type="match status" value="1"/>
</dbReference>
<dbReference type="Gene3D" id="1.10.10.10">
    <property type="entry name" value="Winged helix-like DNA-binding domain superfamily/Winged helix DNA-binding domain"/>
    <property type="match status" value="1"/>
</dbReference>
<comment type="caution">
    <text evidence="3">The sequence shown here is derived from an EMBL/GenBank/DDBJ whole genome shotgun (WGS) entry which is preliminary data.</text>
</comment>
<dbReference type="InterPro" id="IPR039422">
    <property type="entry name" value="MarR/SlyA-like"/>
</dbReference>
<evidence type="ECO:0000256" key="1">
    <source>
        <dbReference type="ARBA" id="ARBA00023125"/>
    </source>
</evidence>
<dbReference type="GO" id="GO:0003677">
    <property type="term" value="F:DNA binding"/>
    <property type="evidence" value="ECO:0007669"/>
    <property type="project" value="UniProtKB-KW"/>
</dbReference>
<evidence type="ECO:0000259" key="2">
    <source>
        <dbReference type="PROSITE" id="PS50995"/>
    </source>
</evidence>
<protein>
    <recommendedName>
        <fullName evidence="2">HTH marR-type domain-containing protein</fullName>
    </recommendedName>
</protein>
<dbReference type="GO" id="GO:0003700">
    <property type="term" value="F:DNA-binding transcription factor activity"/>
    <property type="evidence" value="ECO:0007669"/>
    <property type="project" value="InterPro"/>
</dbReference>
<dbReference type="GO" id="GO:0006950">
    <property type="term" value="P:response to stress"/>
    <property type="evidence" value="ECO:0007669"/>
    <property type="project" value="TreeGrafter"/>
</dbReference>
<dbReference type="InterPro" id="IPR036390">
    <property type="entry name" value="WH_DNA-bd_sf"/>
</dbReference>
<dbReference type="PATRIC" id="fig|889306.3.peg.2790"/>
<dbReference type="EMBL" id="JXRP01000018">
    <property type="protein sequence ID" value="KIL45234.1"/>
    <property type="molecule type" value="Genomic_DNA"/>
</dbReference>
<dbReference type="SMART" id="SM00347">
    <property type="entry name" value="HTH_MARR"/>
    <property type="match status" value="1"/>
</dbReference>
<dbReference type="RefSeq" id="WP_052474806.1">
    <property type="nucleotide sequence ID" value="NZ_JXRP01000018.1"/>
</dbReference>
<evidence type="ECO:0000313" key="3">
    <source>
        <dbReference type="EMBL" id="KIL45234.1"/>
    </source>
</evidence>
<keyword evidence="4" id="KW-1185">Reference proteome</keyword>
<dbReference type="PROSITE" id="PS50995">
    <property type="entry name" value="HTH_MARR_2"/>
    <property type="match status" value="1"/>
</dbReference>